<accession>A0A0A6ZH68</accession>
<feature type="domain" description="Pyrrolo-quinoline quinone repeat" evidence="1">
    <location>
        <begin position="340"/>
        <end position="386"/>
    </location>
</feature>
<dbReference type="Gene3D" id="2.130.10.10">
    <property type="entry name" value="YVTN repeat-like/Quinoprotein amine dehydrogenase"/>
    <property type="match status" value="2"/>
</dbReference>
<proteinExistence type="predicted"/>
<dbReference type="SUPFAM" id="SSF50998">
    <property type="entry name" value="Quinoprotein alcohol dehydrogenase-like"/>
    <property type="match status" value="2"/>
</dbReference>
<dbReference type="PANTHER" id="PTHR34512:SF30">
    <property type="entry name" value="OUTER MEMBRANE PROTEIN ASSEMBLY FACTOR BAMB"/>
    <property type="match status" value="1"/>
</dbReference>
<dbReference type="Pfam" id="PF13360">
    <property type="entry name" value="PQQ_2"/>
    <property type="match status" value="3"/>
</dbReference>
<dbReference type="EMBL" id="JQ844187">
    <property type="protein sequence ID" value="AGS52256.1"/>
    <property type="molecule type" value="Genomic_DNA"/>
</dbReference>
<sequence>MKFRGEGGKGSSASRITPPLGVRWKIKLQESGAASSGANSGEKLKSLNPPVVIGDTIYFGSDDGNFYALDVESGYMRWVFKSGAEINSIPYVDKDQVYFGSKDGKLYALSRETGQEIWHFQTHSQINSQVERYKDYIVFVGDADAIYFLSPDGREQFTVDNPGWYHYTFLMADDVMYFGTSPTVSTVGPYDINQRKFLWHLDFSEIGSTWYSVSAALGDLIYFGTADYFGEMYLGFYAFNRYTGRMVWEQGREGVFGENWLFENKGRFFLRNIELLDFMAPSLWKDLVIYAGGDSAARAFDAKTGLLRWEQVFDAPVSSAPTVAAGRVYFGVLGDDFTPPKLVCISARDGKLLWQMETEGSLLSAPVIAGKRIIFGTDESVFYVLEQVF</sequence>
<dbReference type="InterPro" id="IPR015943">
    <property type="entry name" value="WD40/YVTN_repeat-like_dom_sf"/>
</dbReference>
<evidence type="ECO:0000313" key="2">
    <source>
        <dbReference type="EMBL" id="AGS52256.1"/>
    </source>
</evidence>
<feature type="domain" description="Pyrrolo-quinoline quinone repeat" evidence="1">
    <location>
        <begin position="238"/>
        <end position="330"/>
    </location>
</feature>
<evidence type="ECO:0000259" key="1">
    <source>
        <dbReference type="Pfam" id="PF13360"/>
    </source>
</evidence>
<dbReference type="InterPro" id="IPR002372">
    <property type="entry name" value="PQQ_rpt_dom"/>
</dbReference>
<dbReference type="InterPro" id="IPR018391">
    <property type="entry name" value="PQQ_b-propeller_rpt"/>
</dbReference>
<organism evidence="2">
    <name type="scientific">uncultured bacterium contig00059</name>
    <dbReference type="NCBI Taxonomy" id="1181542"/>
    <lineage>
        <taxon>Bacteria</taxon>
        <taxon>environmental samples</taxon>
    </lineage>
</organism>
<feature type="domain" description="Pyrrolo-quinoline quinone repeat" evidence="1">
    <location>
        <begin position="31"/>
        <end position="124"/>
    </location>
</feature>
<dbReference type="PANTHER" id="PTHR34512">
    <property type="entry name" value="CELL SURFACE PROTEIN"/>
    <property type="match status" value="1"/>
</dbReference>
<name>A0A0A6ZH68_9BACT</name>
<dbReference type="InterPro" id="IPR011047">
    <property type="entry name" value="Quinoprotein_ADH-like_sf"/>
</dbReference>
<keyword evidence="2" id="KW-0449">Lipoprotein</keyword>
<dbReference type="SMART" id="SM00564">
    <property type="entry name" value="PQQ"/>
    <property type="match status" value="6"/>
</dbReference>
<protein>
    <submittedName>
        <fullName evidence="2">Putative cell surface protein/ lipoprotein</fullName>
    </submittedName>
</protein>
<dbReference type="AlphaFoldDB" id="A0A0A6ZH68"/>
<reference evidence="2" key="1">
    <citation type="journal article" date="2012" name="Enzyme Microb. Technol.">
        <title>Characterization of a novel thermostable ?-glucosidase from a metagenomic library of termite gut.</title>
        <authorList>
            <person name="Wang Q."/>
            <person name="Qian C."/>
            <person name="Zhang X.Z."/>
            <person name="Liu N."/>
            <person name="Yan X."/>
            <person name="Zhou Z."/>
        </authorList>
    </citation>
    <scope>NUCLEOTIDE SEQUENCE</scope>
</reference>